<reference evidence="1 2" key="1">
    <citation type="submission" date="2016-09" db="EMBL/GenBank/DDBJ databases">
        <title>Lactic acid bacteria from MAP meat Genome sequencing and assembly.</title>
        <authorList>
            <person name="Behr J."/>
            <person name="Hilgarth M."/>
            <person name="Vogel R.F."/>
        </authorList>
    </citation>
    <scope>NUCLEOTIDE SEQUENCE [LARGE SCALE GENOMIC DNA]</scope>
    <source>
        <strain evidence="1 2">TMW21615</strain>
    </source>
</reference>
<organism evidence="1 2">
    <name type="scientific">Pseudolactococcus paracarnosus</name>
    <dbReference type="NCBI Taxonomy" id="2749962"/>
    <lineage>
        <taxon>Bacteria</taxon>
        <taxon>Bacillati</taxon>
        <taxon>Bacillota</taxon>
        <taxon>Bacilli</taxon>
        <taxon>Lactobacillales</taxon>
        <taxon>Streptococcaceae</taxon>
        <taxon>Pseudolactococcus</taxon>
    </lineage>
</organism>
<dbReference type="AlphaFoldDB" id="A0A7L4WEW7"/>
<dbReference type="EMBL" id="CP017195">
    <property type="protein sequence ID" value="QDJ28777.1"/>
    <property type="molecule type" value="Genomic_DNA"/>
</dbReference>
<sequence>MNIKEVTKKDGTMMYRANVYLGVDSLTGNKVQTTATAKTRKMCEIKANQAINKFICNGSTIAREKVVFYNFITLALSCFDNYKLIV</sequence>
<dbReference type="RefSeq" id="WP_411800568.1">
    <property type="nucleotide sequence ID" value="NZ_CP017195.1"/>
</dbReference>
<evidence type="ECO:0000313" key="1">
    <source>
        <dbReference type="EMBL" id="QDJ28777.1"/>
    </source>
</evidence>
<evidence type="ECO:0000313" key="2">
    <source>
        <dbReference type="Proteomes" id="UP000516280"/>
    </source>
</evidence>
<proteinExistence type="predicted"/>
<dbReference type="Proteomes" id="UP000516280">
    <property type="component" value="Chromosome"/>
</dbReference>
<protein>
    <recommendedName>
        <fullName evidence="3">Integrase</fullName>
    </recommendedName>
</protein>
<dbReference type="KEGG" id="lpaa:BHS01_09660"/>
<name>A0A7L4WEW7_9LACT</name>
<gene>
    <name evidence="1" type="ORF">BHS01_09660</name>
</gene>
<evidence type="ECO:0008006" key="3">
    <source>
        <dbReference type="Google" id="ProtNLM"/>
    </source>
</evidence>
<accession>A0A7L4WEW7</accession>